<sequence length="419" mass="47680">MSLLMLAVLFSTPAVFAQKKSEVVFWTSFSGQPERGVMDEMVARFCKLHPEIKVKKVVVPGTETEVAKLLTSLAAGVGPDVYHLDRFTVCQRAAAGVLQPLDKYIKGIGQEIEKAYLDFAWKECVWQDKVWALPWDTDVRALYYRKDFFREAGLNPPRTIAELDECAEKLTIRKNGKLERMGFVPWWNQGWHYTWGWAFGGEFYDEKAQKITANDPKIVESFAWQKSYCDKYGMKALEAFSAAYETQTESLNPFVSGKVAMIVTGDWFIAFMKQFGPDVDYGIIPIPRPAEYKEPISWSGGWSMVIPIGAKNPEGAAEFIKWYCGPEANEIYARGTYHLPVSKKAFEVTSLREEPRYKIFLDLLPYSRCRPVIPVGALYWDELTAARDYVIHGKKTPKQALDDVVARVQAELDKILGKK</sequence>
<reference evidence="5 6" key="1">
    <citation type="submission" date="2018-06" db="EMBL/GenBank/DDBJ databases">
        <title>Extensive metabolic versatility and redundancy in microbially diverse, dynamic hydrothermal sediments.</title>
        <authorList>
            <person name="Dombrowski N."/>
            <person name="Teske A."/>
            <person name="Baker B.J."/>
        </authorList>
    </citation>
    <scope>NUCLEOTIDE SEQUENCE [LARGE SCALE GENOMIC DNA]</scope>
    <source>
        <strain evidence="5">B47_G16</strain>
    </source>
</reference>
<evidence type="ECO:0000256" key="4">
    <source>
        <dbReference type="SAM" id="SignalP"/>
    </source>
</evidence>
<keyword evidence="3 4" id="KW-0732">Signal</keyword>
<evidence type="ECO:0000313" key="5">
    <source>
        <dbReference type="EMBL" id="RLE07751.1"/>
    </source>
</evidence>
<dbReference type="PANTHER" id="PTHR30061:SF50">
    <property type="entry name" value="MALTOSE_MALTODEXTRIN-BINDING PERIPLASMIC PROTEIN"/>
    <property type="match status" value="1"/>
</dbReference>
<dbReference type="PANTHER" id="PTHR30061">
    <property type="entry name" value="MALTOSE-BINDING PERIPLASMIC PROTEIN"/>
    <property type="match status" value="1"/>
</dbReference>
<accession>A0A497E232</accession>
<feature type="chain" id="PRO_5019822831" evidence="4">
    <location>
        <begin position="18"/>
        <end position="419"/>
    </location>
</feature>
<dbReference type="EMBL" id="QMPZ01000143">
    <property type="protein sequence ID" value="RLE07751.1"/>
    <property type="molecule type" value="Genomic_DNA"/>
</dbReference>
<dbReference type="AlphaFoldDB" id="A0A497E232"/>
<dbReference type="CDD" id="cd14748">
    <property type="entry name" value="PBP2_UgpB"/>
    <property type="match status" value="1"/>
</dbReference>
<feature type="signal peptide" evidence="4">
    <location>
        <begin position="1"/>
        <end position="17"/>
    </location>
</feature>
<gene>
    <name evidence="5" type="ORF">DRJ00_07565</name>
</gene>
<evidence type="ECO:0000313" key="6">
    <source>
        <dbReference type="Proteomes" id="UP000279422"/>
    </source>
</evidence>
<evidence type="ECO:0000256" key="3">
    <source>
        <dbReference type="ARBA" id="ARBA00022729"/>
    </source>
</evidence>
<protein>
    <submittedName>
        <fullName evidence="5">ABC transporter substrate-binding protein</fullName>
    </submittedName>
</protein>
<organism evidence="5 6">
    <name type="scientific">Aerophobetes bacterium</name>
    <dbReference type="NCBI Taxonomy" id="2030807"/>
    <lineage>
        <taxon>Bacteria</taxon>
        <taxon>Candidatus Aerophobota</taxon>
    </lineage>
</organism>
<dbReference type="InterPro" id="IPR006059">
    <property type="entry name" value="SBP"/>
</dbReference>
<comment type="caution">
    <text evidence="5">The sequence shown here is derived from an EMBL/GenBank/DDBJ whole genome shotgun (WGS) entry which is preliminary data.</text>
</comment>
<name>A0A497E232_UNCAE</name>
<dbReference type="GO" id="GO:1901982">
    <property type="term" value="F:maltose binding"/>
    <property type="evidence" value="ECO:0007669"/>
    <property type="project" value="TreeGrafter"/>
</dbReference>
<dbReference type="GO" id="GO:0042956">
    <property type="term" value="P:maltodextrin transmembrane transport"/>
    <property type="evidence" value="ECO:0007669"/>
    <property type="project" value="TreeGrafter"/>
</dbReference>
<dbReference type="Pfam" id="PF01547">
    <property type="entry name" value="SBP_bac_1"/>
    <property type="match status" value="1"/>
</dbReference>
<proteinExistence type="inferred from homology"/>
<evidence type="ECO:0000256" key="1">
    <source>
        <dbReference type="ARBA" id="ARBA00008520"/>
    </source>
</evidence>
<keyword evidence="2" id="KW-0813">Transport</keyword>
<dbReference type="Proteomes" id="UP000279422">
    <property type="component" value="Unassembled WGS sequence"/>
</dbReference>
<evidence type="ECO:0000256" key="2">
    <source>
        <dbReference type="ARBA" id="ARBA00022448"/>
    </source>
</evidence>
<dbReference type="GO" id="GO:0055052">
    <property type="term" value="C:ATP-binding cassette (ABC) transporter complex, substrate-binding subunit-containing"/>
    <property type="evidence" value="ECO:0007669"/>
    <property type="project" value="TreeGrafter"/>
</dbReference>
<dbReference type="SUPFAM" id="SSF53850">
    <property type="entry name" value="Periplasmic binding protein-like II"/>
    <property type="match status" value="1"/>
</dbReference>
<dbReference type="GO" id="GO:0015768">
    <property type="term" value="P:maltose transport"/>
    <property type="evidence" value="ECO:0007669"/>
    <property type="project" value="TreeGrafter"/>
</dbReference>
<dbReference type="Gene3D" id="3.40.190.10">
    <property type="entry name" value="Periplasmic binding protein-like II"/>
    <property type="match status" value="2"/>
</dbReference>
<comment type="similarity">
    <text evidence="1">Belongs to the bacterial solute-binding protein 1 family.</text>
</comment>